<protein>
    <submittedName>
        <fullName evidence="1">Uncharacterized protein</fullName>
    </submittedName>
</protein>
<evidence type="ECO:0000313" key="1">
    <source>
        <dbReference type="EMBL" id="MCI46184.1"/>
    </source>
</evidence>
<reference evidence="1 2" key="1">
    <citation type="journal article" date="2018" name="Front. Plant Sci.">
        <title>Red Clover (Trifolium pratense) and Zigzag Clover (T. medium) - A Picture of Genomic Similarities and Differences.</title>
        <authorList>
            <person name="Dluhosova J."/>
            <person name="Istvanek J."/>
            <person name="Nedelnik J."/>
            <person name="Repkova J."/>
        </authorList>
    </citation>
    <scope>NUCLEOTIDE SEQUENCE [LARGE SCALE GENOMIC DNA]</scope>
    <source>
        <strain evidence="2">cv. 10/8</strain>
        <tissue evidence="1">Leaf</tissue>
    </source>
</reference>
<dbReference type="Proteomes" id="UP000265520">
    <property type="component" value="Unassembled WGS sequence"/>
</dbReference>
<sequence length="42" mass="4293">GLQPVVSAACSMGSSNIDLGEEVELEAQEASLEAFRDIASAP</sequence>
<feature type="non-terminal residue" evidence="1">
    <location>
        <position position="1"/>
    </location>
</feature>
<keyword evidence="2" id="KW-1185">Reference proteome</keyword>
<comment type="caution">
    <text evidence="1">The sequence shown here is derived from an EMBL/GenBank/DDBJ whole genome shotgun (WGS) entry which is preliminary data.</text>
</comment>
<evidence type="ECO:0000313" key="2">
    <source>
        <dbReference type="Proteomes" id="UP000265520"/>
    </source>
</evidence>
<dbReference type="EMBL" id="LXQA010353873">
    <property type="protein sequence ID" value="MCI46184.1"/>
    <property type="molecule type" value="Genomic_DNA"/>
</dbReference>
<dbReference type="AlphaFoldDB" id="A0A392SDB0"/>
<organism evidence="1 2">
    <name type="scientific">Trifolium medium</name>
    <dbReference type="NCBI Taxonomy" id="97028"/>
    <lineage>
        <taxon>Eukaryota</taxon>
        <taxon>Viridiplantae</taxon>
        <taxon>Streptophyta</taxon>
        <taxon>Embryophyta</taxon>
        <taxon>Tracheophyta</taxon>
        <taxon>Spermatophyta</taxon>
        <taxon>Magnoliopsida</taxon>
        <taxon>eudicotyledons</taxon>
        <taxon>Gunneridae</taxon>
        <taxon>Pentapetalae</taxon>
        <taxon>rosids</taxon>
        <taxon>fabids</taxon>
        <taxon>Fabales</taxon>
        <taxon>Fabaceae</taxon>
        <taxon>Papilionoideae</taxon>
        <taxon>50 kb inversion clade</taxon>
        <taxon>NPAAA clade</taxon>
        <taxon>Hologalegina</taxon>
        <taxon>IRL clade</taxon>
        <taxon>Trifolieae</taxon>
        <taxon>Trifolium</taxon>
    </lineage>
</organism>
<proteinExistence type="predicted"/>
<accession>A0A392SDB0</accession>
<name>A0A392SDB0_9FABA</name>